<name>A0A8X6W862_TRICX</name>
<protein>
    <submittedName>
        <fullName evidence="1">Uncharacterized protein</fullName>
    </submittedName>
</protein>
<gene>
    <name evidence="1" type="ORF">TNCV_4074411</name>
</gene>
<evidence type="ECO:0000313" key="1">
    <source>
        <dbReference type="EMBL" id="GFY30128.1"/>
    </source>
</evidence>
<accession>A0A8X6W862</accession>
<dbReference type="EMBL" id="BMAU01021390">
    <property type="protein sequence ID" value="GFY30128.1"/>
    <property type="molecule type" value="Genomic_DNA"/>
</dbReference>
<sequence length="66" mass="7539">MHLKSSSDHVQIMMLWVDLGRPSWRLHHLFGNDFLAGRSLSGNLKRSSHLRLRLVSFKPTNGSPSQ</sequence>
<comment type="caution">
    <text evidence="1">The sequence shown here is derived from an EMBL/GenBank/DDBJ whole genome shotgun (WGS) entry which is preliminary data.</text>
</comment>
<reference evidence="1" key="1">
    <citation type="submission" date="2020-08" db="EMBL/GenBank/DDBJ databases">
        <title>Multicomponent nature underlies the extraordinary mechanical properties of spider dragline silk.</title>
        <authorList>
            <person name="Kono N."/>
            <person name="Nakamura H."/>
            <person name="Mori M."/>
            <person name="Yoshida Y."/>
            <person name="Ohtoshi R."/>
            <person name="Malay A.D."/>
            <person name="Moran D.A.P."/>
            <person name="Tomita M."/>
            <person name="Numata K."/>
            <person name="Arakawa K."/>
        </authorList>
    </citation>
    <scope>NUCLEOTIDE SEQUENCE</scope>
</reference>
<dbReference type="Proteomes" id="UP000887159">
    <property type="component" value="Unassembled WGS sequence"/>
</dbReference>
<evidence type="ECO:0000313" key="2">
    <source>
        <dbReference type="Proteomes" id="UP000887159"/>
    </source>
</evidence>
<keyword evidence="2" id="KW-1185">Reference proteome</keyword>
<organism evidence="1 2">
    <name type="scientific">Trichonephila clavipes</name>
    <name type="common">Golden silk orbweaver</name>
    <name type="synonym">Nephila clavipes</name>
    <dbReference type="NCBI Taxonomy" id="2585209"/>
    <lineage>
        <taxon>Eukaryota</taxon>
        <taxon>Metazoa</taxon>
        <taxon>Ecdysozoa</taxon>
        <taxon>Arthropoda</taxon>
        <taxon>Chelicerata</taxon>
        <taxon>Arachnida</taxon>
        <taxon>Araneae</taxon>
        <taxon>Araneomorphae</taxon>
        <taxon>Entelegynae</taxon>
        <taxon>Araneoidea</taxon>
        <taxon>Nephilidae</taxon>
        <taxon>Trichonephila</taxon>
    </lineage>
</organism>
<proteinExistence type="predicted"/>
<dbReference type="AlphaFoldDB" id="A0A8X6W862"/>